<comment type="caution">
    <text evidence="1">The sequence shown here is derived from an EMBL/GenBank/DDBJ whole genome shotgun (WGS) entry which is preliminary data.</text>
</comment>
<dbReference type="EMBL" id="JBHMEC010000038">
    <property type="protein sequence ID" value="MFB9151638.1"/>
    <property type="molecule type" value="Genomic_DNA"/>
</dbReference>
<dbReference type="RefSeq" id="WP_377071268.1">
    <property type="nucleotide sequence ID" value="NZ_JBHMEC010000038.1"/>
</dbReference>
<dbReference type="Proteomes" id="UP001589670">
    <property type="component" value="Unassembled WGS sequence"/>
</dbReference>
<keyword evidence="2" id="KW-1185">Reference proteome</keyword>
<name>A0ABV5I4K9_9RHOB</name>
<evidence type="ECO:0000313" key="2">
    <source>
        <dbReference type="Proteomes" id="UP001589670"/>
    </source>
</evidence>
<sequence length="85" mass="8910">MSHCGIEGTANATPDGWLLENQGCQVQLWEEGGAIMLAASPREACAPFCGARANLNGLTFPHSSRVTANPDPSLFAHDLGELSPC</sequence>
<reference evidence="1 2" key="1">
    <citation type="submission" date="2024-09" db="EMBL/GenBank/DDBJ databases">
        <authorList>
            <person name="Sun Q."/>
            <person name="Mori K."/>
        </authorList>
    </citation>
    <scope>NUCLEOTIDE SEQUENCE [LARGE SCALE GENOMIC DNA]</scope>
    <source>
        <strain evidence="1 2">CECT 9424</strain>
    </source>
</reference>
<gene>
    <name evidence="1" type="ORF">ACFFU4_17960</name>
</gene>
<evidence type="ECO:0000313" key="1">
    <source>
        <dbReference type="EMBL" id="MFB9151638.1"/>
    </source>
</evidence>
<accession>A0ABV5I4K9</accession>
<organism evidence="1 2">
    <name type="scientific">Roseovarius ramblicola</name>
    <dbReference type="NCBI Taxonomy" id="2022336"/>
    <lineage>
        <taxon>Bacteria</taxon>
        <taxon>Pseudomonadati</taxon>
        <taxon>Pseudomonadota</taxon>
        <taxon>Alphaproteobacteria</taxon>
        <taxon>Rhodobacterales</taxon>
        <taxon>Roseobacteraceae</taxon>
        <taxon>Roseovarius</taxon>
    </lineage>
</organism>
<proteinExistence type="predicted"/>
<protein>
    <submittedName>
        <fullName evidence="1">Uncharacterized protein</fullName>
    </submittedName>
</protein>